<gene>
    <name evidence="2" type="ORF">BU16DRAFT_329597</name>
</gene>
<dbReference type="Proteomes" id="UP000799750">
    <property type="component" value="Unassembled WGS sequence"/>
</dbReference>
<protein>
    <submittedName>
        <fullName evidence="2">Uncharacterized protein</fullName>
    </submittedName>
</protein>
<evidence type="ECO:0000256" key="1">
    <source>
        <dbReference type="SAM" id="MobiDB-lite"/>
    </source>
</evidence>
<dbReference type="EMBL" id="MU004186">
    <property type="protein sequence ID" value="KAF2497930.1"/>
    <property type="molecule type" value="Genomic_DNA"/>
</dbReference>
<keyword evidence="3" id="KW-1185">Reference proteome</keyword>
<organism evidence="2 3">
    <name type="scientific">Lophium mytilinum</name>
    <dbReference type="NCBI Taxonomy" id="390894"/>
    <lineage>
        <taxon>Eukaryota</taxon>
        <taxon>Fungi</taxon>
        <taxon>Dikarya</taxon>
        <taxon>Ascomycota</taxon>
        <taxon>Pezizomycotina</taxon>
        <taxon>Dothideomycetes</taxon>
        <taxon>Pleosporomycetidae</taxon>
        <taxon>Mytilinidiales</taxon>
        <taxon>Mytilinidiaceae</taxon>
        <taxon>Lophium</taxon>
    </lineage>
</organism>
<dbReference type="AlphaFoldDB" id="A0A6A6R1W2"/>
<feature type="compositionally biased region" description="Basic and acidic residues" evidence="1">
    <location>
        <begin position="32"/>
        <end position="41"/>
    </location>
</feature>
<reference evidence="2" key="1">
    <citation type="journal article" date="2020" name="Stud. Mycol.">
        <title>101 Dothideomycetes genomes: a test case for predicting lifestyles and emergence of pathogens.</title>
        <authorList>
            <person name="Haridas S."/>
            <person name="Albert R."/>
            <person name="Binder M."/>
            <person name="Bloem J."/>
            <person name="Labutti K."/>
            <person name="Salamov A."/>
            <person name="Andreopoulos B."/>
            <person name="Baker S."/>
            <person name="Barry K."/>
            <person name="Bills G."/>
            <person name="Bluhm B."/>
            <person name="Cannon C."/>
            <person name="Castanera R."/>
            <person name="Culley D."/>
            <person name="Daum C."/>
            <person name="Ezra D."/>
            <person name="Gonzalez J."/>
            <person name="Henrissat B."/>
            <person name="Kuo A."/>
            <person name="Liang C."/>
            <person name="Lipzen A."/>
            <person name="Lutzoni F."/>
            <person name="Magnuson J."/>
            <person name="Mondo S."/>
            <person name="Nolan M."/>
            <person name="Ohm R."/>
            <person name="Pangilinan J."/>
            <person name="Park H.-J."/>
            <person name="Ramirez L."/>
            <person name="Alfaro M."/>
            <person name="Sun H."/>
            <person name="Tritt A."/>
            <person name="Yoshinaga Y."/>
            <person name="Zwiers L.-H."/>
            <person name="Turgeon B."/>
            <person name="Goodwin S."/>
            <person name="Spatafora J."/>
            <person name="Crous P."/>
            <person name="Grigoriev I."/>
        </authorList>
    </citation>
    <scope>NUCLEOTIDE SEQUENCE</scope>
    <source>
        <strain evidence="2">CBS 269.34</strain>
    </source>
</reference>
<evidence type="ECO:0000313" key="3">
    <source>
        <dbReference type="Proteomes" id="UP000799750"/>
    </source>
</evidence>
<name>A0A6A6R1W2_9PEZI</name>
<sequence length="155" mass="17749">MEACLEHRMSYSQSHLGRERLRAQQLMEDMLEERTSKHCADEGPEENNDGPSTRCGMQNSRTGRQGCLRQLPFRMWSSKPIYKCWCGHGGLRRSSPTSLADMDDTVRPMSKSAAHSLYRIAPGPCCRCLPRVVVDAIGRRAWRRESWLARSQSQH</sequence>
<accession>A0A6A6R1W2</accession>
<evidence type="ECO:0000313" key="2">
    <source>
        <dbReference type="EMBL" id="KAF2497930.1"/>
    </source>
</evidence>
<feature type="compositionally biased region" description="Polar residues" evidence="1">
    <location>
        <begin position="49"/>
        <end position="62"/>
    </location>
</feature>
<proteinExistence type="predicted"/>
<feature type="region of interest" description="Disordered" evidence="1">
    <location>
        <begin position="32"/>
        <end position="62"/>
    </location>
</feature>